<organism evidence="1 2">
    <name type="scientific">Luteimicrobium subarcticum</name>
    <dbReference type="NCBI Taxonomy" id="620910"/>
    <lineage>
        <taxon>Bacteria</taxon>
        <taxon>Bacillati</taxon>
        <taxon>Actinomycetota</taxon>
        <taxon>Actinomycetes</taxon>
        <taxon>Micrococcales</taxon>
        <taxon>Luteimicrobium</taxon>
    </lineage>
</organism>
<dbReference type="AlphaFoldDB" id="A0A2M8WUX9"/>
<protein>
    <submittedName>
        <fullName evidence="1">Phage tail-like protein</fullName>
    </submittedName>
</protein>
<accession>A0A2M8WUX9</accession>
<reference evidence="1 2" key="1">
    <citation type="submission" date="2017-11" db="EMBL/GenBank/DDBJ databases">
        <title>Genomic Encyclopedia of Archaeal and Bacterial Type Strains, Phase II (KMG-II): From Individual Species to Whole Genera.</title>
        <authorList>
            <person name="Goeker M."/>
        </authorList>
    </citation>
    <scope>NUCLEOTIDE SEQUENCE [LARGE SCALE GENOMIC DNA]</scope>
    <source>
        <strain evidence="1 2">DSM 22413</strain>
    </source>
</reference>
<dbReference type="GO" id="GO:0005198">
    <property type="term" value="F:structural molecule activity"/>
    <property type="evidence" value="ECO:0007669"/>
    <property type="project" value="InterPro"/>
</dbReference>
<gene>
    <name evidence="1" type="ORF">CLV34_0579</name>
</gene>
<dbReference type="PANTHER" id="PTHR38009:SF1">
    <property type="entry name" value="CONSERVED HYPOTHETICAL PHAGE TAIL PROTEIN"/>
    <property type="match status" value="1"/>
</dbReference>
<evidence type="ECO:0000313" key="2">
    <source>
        <dbReference type="Proteomes" id="UP000231586"/>
    </source>
</evidence>
<dbReference type="OrthoDB" id="9790161at2"/>
<dbReference type="Pfam" id="PF06841">
    <property type="entry name" value="Phage_T4_gp19"/>
    <property type="match status" value="1"/>
</dbReference>
<proteinExistence type="predicted"/>
<sequence length="168" mass="18907">MPQFVVNPRRTDPYKQFKFRVTWDNQVVPGIVSVSGLARRTEVVELRAGGDPSLVRHSPGRTTYEPVTLARGVTHDKAFEDWAERVWSFDAAAGAEVKLQSFRKDVLIDLLNEAGQLVVRYVLHAAWPSEYLPLPELDAGLAATAFERLVLQHDGWSRDRSVTEPVEP</sequence>
<dbReference type="Proteomes" id="UP000231586">
    <property type="component" value="Unassembled WGS sequence"/>
</dbReference>
<dbReference type="InterPro" id="IPR011747">
    <property type="entry name" value="CHP02241"/>
</dbReference>
<dbReference type="EMBL" id="PGTZ01000006">
    <property type="protein sequence ID" value="PJI94733.1"/>
    <property type="molecule type" value="Genomic_DNA"/>
</dbReference>
<comment type="caution">
    <text evidence="1">The sequence shown here is derived from an EMBL/GenBank/DDBJ whole genome shotgun (WGS) entry which is preliminary data.</text>
</comment>
<evidence type="ECO:0000313" key="1">
    <source>
        <dbReference type="EMBL" id="PJI94733.1"/>
    </source>
</evidence>
<dbReference type="PANTHER" id="PTHR38009">
    <property type="entry name" value="CONSERVED HYPOTHETICAL PHAGE TAIL PROTEIN"/>
    <property type="match status" value="1"/>
</dbReference>
<dbReference type="InterPro" id="IPR010667">
    <property type="entry name" value="Phage_T4_Gp19"/>
</dbReference>
<name>A0A2M8WUX9_9MICO</name>
<keyword evidence="2" id="KW-1185">Reference proteome</keyword>
<dbReference type="RefSeq" id="WP_100348706.1">
    <property type="nucleotide sequence ID" value="NZ_PGTZ01000006.1"/>
</dbReference>
<dbReference type="NCBIfam" id="TIGR02241">
    <property type="entry name" value="conserved hypothetical phage tail region protein"/>
    <property type="match status" value="1"/>
</dbReference>